<evidence type="ECO:0000256" key="1">
    <source>
        <dbReference type="ARBA" id="ARBA00001933"/>
    </source>
</evidence>
<evidence type="ECO:0000313" key="4">
    <source>
        <dbReference type="EMBL" id="MBM6876694.1"/>
    </source>
</evidence>
<keyword evidence="5" id="KW-1185">Reference proteome</keyword>
<dbReference type="PANTHER" id="PTHR43727">
    <property type="entry name" value="DIAMINOPIMELATE DECARBOXYLASE"/>
    <property type="match status" value="1"/>
</dbReference>
<dbReference type="SUPFAM" id="SSF50621">
    <property type="entry name" value="Alanine racemase C-terminal domain-like"/>
    <property type="match status" value="1"/>
</dbReference>
<name>A0ABS2G890_9FIRM</name>
<accession>A0ABS2G890</accession>
<comment type="caution">
    <text evidence="4">The sequence shown here is derived from an EMBL/GenBank/DDBJ whole genome shotgun (WGS) entry which is preliminary data.</text>
</comment>
<dbReference type="PRINTS" id="PR01179">
    <property type="entry name" value="ODADCRBXLASE"/>
</dbReference>
<dbReference type="InterPro" id="IPR029066">
    <property type="entry name" value="PLP-binding_barrel"/>
</dbReference>
<dbReference type="Gene3D" id="3.20.20.10">
    <property type="entry name" value="Alanine racemase"/>
    <property type="match status" value="1"/>
</dbReference>
<sequence>MKLPEQYITTPTPFYAYHKKDILSQAEKLNDLSVFEILYSVKTNPFLPILETMAALGYGADAASAAEVLQCRRSGIPAEKIYYSAPGKTKEDLLQTWRECHLIADSFHELELCQEIALQKQQSLSAGLRINPPFSMGGGEGTPSKFGIDWEQLRTDIGRLGALSQIRINGLHIHLRSQVLSAQTLIDYYRDILELALEMEHLLGNSLDYINFGSGIGIIYDQAQDPALDLTVLKESLLPLIASYRPRLKAKFLLESGRFLVGACGNYVTEIVDIKVSHGKTYYIVKNGANGFFRPVLKELLLKDGGHPAAAEPFYTHSAPCRISLLAEGGKEISADIVGHLCTAQDVMASNICLPQAKIGDRIVFSHAGSYGYSLSPLLFASQPMPAQIWLEEDSDR</sequence>
<keyword evidence="2" id="KW-0663">Pyridoxal phosphate</keyword>
<protein>
    <submittedName>
        <fullName evidence="4">Alanine racemase</fullName>
    </submittedName>
</protein>
<feature type="domain" description="Orn/DAP/Arg decarboxylase 2 N-terminal" evidence="3">
    <location>
        <begin position="31"/>
        <end position="261"/>
    </location>
</feature>
<dbReference type="InterPro" id="IPR000183">
    <property type="entry name" value="Orn/DAP/Arg_de-COase"/>
</dbReference>
<organism evidence="4 5">
    <name type="scientific">Anaerotignum lactatifermentans</name>
    <dbReference type="NCBI Taxonomy" id="160404"/>
    <lineage>
        <taxon>Bacteria</taxon>
        <taxon>Bacillati</taxon>
        <taxon>Bacillota</taxon>
        <taxon>Clostridia</taxon>
        <taxon>Lachnospirales</taxon>
        <taxon>Anaerotignaceae</taxon>
        <taxon>Anaerotignum</taxon>
    </lineage>
</organism>
<dbReference type="Proteomes" id="UP000729290">
    <property type="component" value="Unassembled WGS sequence"/>
</dbReference>
<dbReference type="EMBL" id="JACSNV010000001">
    <property type="protein sequence ID" value="MBM6876694.1"/>
    <property type="molecule type" value="Genomic_DNA"/>
</dbReference>
<evidence type="ECO:0000313" key="5">
    <source>
        <dbReference type="Proteomes" id="UP000729290"/>
    </source>
</evidence>
<dbReference type="SUPFAM" id="SSF51419">
    <property type="entry name" value="PLP-binding barrel"/>
    <property type="match status" value="1"/>
</dbReference>
<reference evidence="4 5" key="1">
    <citation type="journal article" date="2021" name="Sci. Rep.">
        <title>The distribution of antibiotic resistance genes in chicken gut microbiota commensals.</title>
        <authorList>
            <person name="Juricova H."/>
            <person name="Matiasovicova J."/>
            <person name="Kubasova T."/>
            <person name="Cejkova D."/>
            <person name="Rychlik I."/>
        </authorList>
    </citation>
    <scope>NUCLEOTIDE SEQUENCE [LARGE SCALE GENOMIC DNA]</scope>
    <source>
        <strain evidence="4 5">An431b</strain>
    </source>
</reference>
<evidence type="ECO:0000256" key="2">
    <source>
        <dbReference type="ARBA" id="ARBA00022898"/>
    </source>
</evidence>
<dbReference type="InterPro" id="IPR022644">
    <property type="entry name" value="De-COase2_N"/>
</dbReference>
<dbReference type="RefSeq" id="WP_205132394.1">
    <property type="nucleotide sequence ID" value="NZ_JACSNT010000001.1"/>
</dbReference>
<dbReference type="InterPro" id="IPR009006">
    <property type="entry name" value="Ala_racemase/Decarboxylase_C"/>
</dbReference>
<dbReference type="Pfam" id="PF02784">
    <property type="entry name" value="Orn_Arg_deC_N"/>
    <property type="match status" value="1"/>
</dbReference>
<evidence type="ECO:0000259" key="3">
    <source>
        <dbReference type="Pfam" id="PF02784"/>
    </source>
</evidence>
<proteinExistence type="predicted"/>
<comment type="cofactor">
    <cofactor evidence="1">
        <name>pyridoxal 5'-phosphate</name>
        <dbReference type="ChEBI" id="CHEBI:597326"/>
    </cofactor>
</comment>
<dbReference type="PANTHER" id="PTHR43727:SF2">
    <property type="entry name" value="GROUP IV DECARBOXYLASE"/>
    <property type="match status" value="1"/>
</dbReference>
<dbReference type="Gene3D" id="2.40.37.10">
    <property type="entry name" value="Lyase, Ornithine Decarboxylase, Chain A, domain 1"/>
    <property type="match status" value="1"/>
</dbReference>
<gene>
    <name evidence="4" type="ORF">H9X83_00765</name>
</gene>